<dbReference type="Proteomes" id="UP000622797">
    <property type="component" value="Unassembled WGS sequence"/>
</dbReference>
<accession>A0A8H4UCC8</accession>
<comment type="caution">
    <text evidence="1">The sequence shown here is derived from an EMBL/GenBank/DDBJ whole genome shotgun (WGS) entry which is preliminary data.</text>
</comment>
<reference evidence="1" key="2">
    <citation type="submission" date="2020-05" db="EMBL/GenBank/DDBJ databases">
        <authorList>
            <person name="Kim H.-S."/>
            <person name="Proctor R.H."/>
            <person name="Brown D.W."/>
        </authorList>
    </citation>
    <scope>NUCLEOTIDE SEQUENCE</scope>
    <source>
        <strain evidence="1">NRRL 20472</strain>
    </source>
</reference>
<reference evidence="1" key="1">
    <citation type="journal article" date="2020" name="BMC Genomics">
        <title>Correction to: Identification and distribution of gene clusters required for synthesis of sphingolipid metabolism inhibitors in diverse species of the filamentous fungus Fusarium.</title>
        <authorList>
            <person name="Kim H.S."/>
            <person name="Lohmar J.M."/>
            <person name="Busman M."/>
            <person name="Brown D.W."/>
            <person name="Naumann T.A."/>
            <person name="Divon H.H."/>
            <person name="Lysoe E."/>
            <person name="Uhlig S."/>
            <person name="Proctor R.H."/>
        </authorList>
    </citation>
    <scope>NUCLEOTIDE SEQUENCE</scope>
    <source>
        <strain evidence="1">NRRL 20472</strain>
    </source>
</reference>
<organism evidence="1 2">
    <name type="scientific">Fusarium sarcochroum</name>
    <dbReference type="NCBI Taxonomy" id="1208366"/>
    <lineage>
        <taxon>Eukaryota</taxon>
        <taxon>Fungi</taxon>
        <taxon>Dikarya</taxon>
        <taxon>Ascomycota</taxon>
        <taxon>Pezizomycotina</taxon>
        <taxon>Sordariomycetes</taxon>
        <taxon>Hypocreomycetidae</taxon>
        <taxon>Hypocreales</taxon>
        <taxon>Nectriaceae</taxon>
        <taxon>Fusarium</taxon>
        <taxon>Fusarium lateritium species complex</taxon>
    </lineage>
</organism>
<name>A0A8H4UCC8_9HYPO</name>
<dbReference type="AlphaFoldDB" id="A0A8H4UCC8"/>
<evidence type="ECO:0000313" key="1">
    <source>
        <dbReference type="EMBL" id="KAF4973604.1"/>
    </source>
</evidence>
<sequence length="266" mass="30242">MCLIRSSSEDFGALSTEEIAVSVNEWLRLEDRVGMQRKLFALQQIPTFFQLSPNTTSFSPVNGQYTVECLRSITVSINKVACDTAMNSKMFEAFWANGNASRVFESWVSAHLLSISSHEQQAQMVYNGDFTAKWCPLFIAAGVYLTYVLDVWNVMEKPIHRYTLNLFGREMRDCGTELELATPALKDFVFWQLYLGAIYGYSYPLDDGDYETSLTLSYVYTSLKRLAQLMGLSSWVTARNALSRIAWPAPHADKSIARDLWNQLLL</sequence>
<dbReference type="EMBL" id="JABEXW010000009">
    <property type="protein sequence ID" value="KAF4973604.1"/>
    <property type="molecule type" value="Genomic_DNA"/>
</dbReference>
<evidence type="ECO:0000313" key="2">
    <source>
        <dbReference type="Proteomes" id="UP000622797"/>
    </source>
</evidence>
<proteinExistence type="predicted"/>
<protein>
    <submittedName>
        <fullName evidence="1">Uncharacterized protein</fullName>
    </submittedName>
</protein>
<gene>
    <name evidence="1" type="ORF">FSARC_144</name>
</gene>
<keyword evidence="2" id="KW-1185">Reference proteome</keyword>